<dbReference type="Proteomes" id="UP001515500">
    <property type="component" value="Chromosome 15"/>
</dbReference>
<dbReference type="Gene3D" id="1.10.150.120">
    <property type="entry name" value="[2Fe-2S]-binding domain"/>
    <property type="match status" value="1"/>
</dbReference>
<dbReference type="InterPro" id="IPR036683">
    <property type="entry name" value="CO_DH_flav_C_dom_sf"/>
</dbReference>
<evidence type="ECO:0000256" key="16">
    <source>
        <dbReference type="PIRSR" id="PIRSR000127-1"/>
    </source>
</evidence>
<feature type="domain" description="FAD-binding PCMH-type" evidence="20">
    <location>
        <begin position="304"/>
        <end position="491"/>
    </location>
</feature>
<feature type="binding site" evidence="18">
    <location>
        <position position="162"/>
    </location>
    <ligand>
        <name>[2Fe-2S] cluster</name>
        <dbReference type="ChEBI" id="CHEBI:190135"/>
        <label>2</label>
    </ligand>
</feature>
<evidence type="ECO:0000256" key="1">
    <source>
        <dbReference type="ARBA" id="ARBA00001974"/>
    </source>
</evidence>
<dbReference type="Pfam" id="PF00941">
    <property type="entry name" value="FAD_binding_5"/>
    <property type="match status" value="1"/>
</dbReference>
<dbReference type="SUPFAM" id="SSF47741">
    <property type="entry name" value="CO dehydrogenase ISP C-domain like"/>
    <property type="match status" value="1"/>
</dbReference>
<dbReference type="SMART" id="SM01092">
    <property type="entry name" value="CO_deh_flav_C"/>
    <property type="match status" value="1"/>
</dbReference>
<dbReference type="SUPFAM" id="SSF54292">
    <property type="entry name" value="2Fe-2S ferredoxin-like"/>
    <property type="match status" value="1"/>
</dbReference>
<dbReference type="FunFam" id="3.30.365.10:FF:000001">
    <property type="entry name" value="Xanthine dehydrogenase oxidase"/>
    <property type="match status" value="1"/>
</dbReference>
<dbReference type="InterPro" id="IPR016169">
    <property type="entry name" value="FAD-bd_PCMH_sub2"/>
</dbReference>
<dbReference type="InterPro" id="IPR037165">
    <property type="entry name" value="AldOxase/xan_DH_Mopterin-bd_sf"/>
</dbReference>
<dbReference type="FunFam" id="3.10.20.30:FF:000012">
    <property type="entry name" value="Xanthine dehydrogenase/oxidase"/>
    <property type="match status" value="1"/>
</dbReference>
<dbReference type="Pfam" id="PF01799">
    <property type="entry name" value="Fer2_2"/>
    <property type="match status" value="1"/>
</dbReference>
<name>A0AB40CK15_DIOCR</name>
<dbReference type="PIRSF" id="PIRSF000127">
    <property type="entry name" value="Xanthine_DH"/>
    <property type="match status" value="1"/>
</dbReference>
<organism evidence="21 22">
    <name type="scientific">Dioscorea cayennensis subsp. rotundata</name>
    <name type="common">White Guinea yam</name>
    <name type="synonym">Dioscorea rotundata</name>
    <dbReference type="NCBI Taxonomy" id="55577"/>
    <lineage>
        <taxon>Eukaryota</taxon>
        <taxon>Viridiplantae</taxon>
        <taxon>Streptophyta</taxon>
        <taxon>Embryophyta</taxon>
        <taxon>Tracheophyta</taxon>
        <taxon>Spermatophyta</taxon>
        <taxon>Magnoliopsida</taxon>
        <taxon>Liliopsida</taxon>
        <taxon>Dioscoreales</taxon>
        <taxon>Dioscoreaceae</taxon>
        <taxon>Dioscorea</taxon>
    </lineage>
</organism>
<proteinExistence type="inferred from homology"/>
<dbReference type="Gene3D" id="3.10.20.30">
    <property type="match status" value="1"/>
</dbReference>
<evidence type="ECO:0000256" key="12">
    <source>
        <dbReference type="ARBA" id="ARBA00023027"/>
    </source>
</evidence>
<evidence type="ECO:0000259" key="20">
    <source>
        <dbReference type="PROSITE" id="PS51387"/>
    </source>
</evidence>
<keyword evidence="11 18" id="KW-0411">Iron-sulfur</keyword>
<evidence type="ECO:0000259" key="19">
    <source>
        <dbReference type="PROSITE" id="PS51085"/>
    </source>
</evidence>
<evidence type="ECO:0000256" key="18">
    <source>
        <dbReference type="PIRSR" id="PIRSR000127-3"/>
    </source>
</evidence>
<feature type="binding site" evidence="18">
    <location>
        <position position="209"/>
    </location>
    <ligand>
        <name>[2Fe-2S] cluster</name>
        <dbReference type="ChEBI" id="CHEBI:190135"/>
        <label>2</label>
    </ligand>
</feature>
<evidence type="ECO:0000256" key="4">
    <source>
        <dbReference type="ARBA" id="ARBA00022630"/>
    </source>
</evidence>
<keyword evidence="3 18" id="KW-0500">Molybdenum</keyword>
<feature type="binding site" evidence="18">
    <location>
        <position position="900"/>
    </location>
    <ligand>
        <name>Mo-molybdopterin</name>
        <dbReference type="ChEBI" id="CHEBI:71302"/>
    </ligand>
    <ligandPart>
        <name>Mo</name>
        <dbReference type="ChEBI" id="CHEBI:28685"/>
    </ligandPart>
</feature>
<evidence type="ECO:0000256" key="8">
    <source>
        <dbReference type="ARBA" id="ARBA00022865"/>
    </source>
</evidence>
<dbReference type="InterPro" id="IPR036010">
    <property type="entry name" value="2Fe-2S_ferredoxin-like_sf"/>
</dbReference>
<dbReference type="PROSITE" id="PS00197">
    <property type="entry name" value="2FE2S_FER_1"/>
    <property type="match status" value="1"/>
</dbReference>
<dbReference type="Gene3D" id="3.30.465.10">
    <property type="match status" value="1"/>
</dbReference>
<dbReference type="PROSITE" id="PS51387">
    <property type="entry name" value="FAD_PCMH"/>
    <property type="match status" value="1"/>
</dbReference>
<dbReference type="InterPro" id="IPR002346">
    <property type="entry name" value="Mopterin_DH_FAD-bd"/>
</dbReference>
<feature type="binding site" evidence="18">
    <location>
        <position position="931"/>
    </location>
    <ligand>
        <name>Mo-molybdopterin</name>
        <dbReference type="ChEBI" id="CHEBI:71302"/>
    </ligand>
    <ligandPart>
        <name>Mo</name>
        <dbReference type="ChEBI" id="CHEBI:28685"/>
    </ligandPart>
</feature>
<dbReference type="PANTHER" id="PTHR11908:SF132">
    <property type="entry name" value="ALDEHYDE OXIDASE 1-RELATED"/>
    <property type="match status" value="1"/>
</dbReference>
<keyword evidence="5 18" id="KW-0001">2Fe-2S</keyword>
<dbReference type="Pfam" id="PF20256">
    <property type="entry name" value="MoCoBD_2"/>
    <property type="match status" value="1"/>
</dbReference>
<dbReference type="SMART" id="SM01008">
    <property type="entry name" value="Ald_Xan_dh_C"/>
    <property type="match status" value="1"/>
</dbReference>
<dbReference type="InterPro" id="IPR000674">
    <property type="entry name" value="Ald_Oxase/Xan_DH_a/b"/>
</dbReference>
<dbReference type="InterPro" id="IPR036856">
    <property type="entry name" value="Ald_Oxase/Xan_DH_a/b_sf"/>
</dbReference>
<dbReference type="InterPro" id="IPR016166">
    <property type="entry name" value="FAD-bd_PCMH"/>
</dbReference>
<gene>
    <name evidence="22" type="primary">LOC120277624</name>
</gene>
<comment type="cofactor">
    <cofactor evidence="18">
        <name>[2Fe-2S] cluster</name>
        <dbReference type="ChEBI" id="CHEBI:190135"/>
    </cofactor>
    <text evidence="18">Binds 2 [2Fe-2S] clusters.</text>
</comment>
<dbReference type="Gene3D" id="3.30.365.10">
    <property type="entry name" value="Aldehyde oxidase/xanthine dehydrogenase, molybdopterin binding domain"/>
    <property type="match status" value="4"/>
</dbReference>
<feature type="binding site" evidence="18">
    <location>
        <position position="97"/>
    </location>
    <ligand>
        <name>[2Fe-2S] cluster</name>
        <dbReference type="ChEBI" id="CHEBI:190135"/>
        <label>1</label>
    </ligand>
</feature>
<feature type="binding site" evidence="17">
    <location>
        <begin position="425"/>
        <end position="429"/>
    </location>
    <ligand>
        <name>FAD</name>
        <dbReference type="ChEBI" id="CHEBI:57692"/>
    </ligand>
</feature>
<dbReference type="Gene3D" id="3.90.1170.50">
    <property type="entry name" value="Aldehyde oxidase/xanthine dehydrogenase, a/b hammerhead"/>
    <property type="match status" value="1"/>
</dbReference>
<evidence type="ECO:0000256" key="7">
    <source>
        <dbReference type="ARBA" id="ARBA00022827"/>
    </source>
</evidence>
<dbReference type="SUPFAM" id="SSF54665">
    <property type="entry name" value="CO dehydrogenase molybdoprotein N-domain-like"/>
    <property type="match status" value="1"/>
</dbReference>
<dbReference type="InterPro" id="IPR012675">
    <property type="entry name" value="Beta-grasp_dom_sf"/>
</dbReference>
<comment type="cofactor">
    <cofactor evidence="18">
        <name>Mo-molybdopterin</name>
        <dbReference type="ChEBI" id="CHEBI:71302"/>
    </cofactor>
    <text evidence="18">Binds 1 Mo-molybdopterin (Mo-MPT) cofactor per subunit.</text>
</comment>
<evidence type="ECO:0000256" key="14">
    <source>
        <dbReference type="ARBA" id="ARBA00034078"/>
    </source>
</evidence>
<feature type="binding site" evidence="17">
    <location>
        <position position="441"/>
    </location>
    <ligand>
        <name>FAD</name>
        <dbReference type="ChEBI" id="CHEBI:57692"/>
    </ligand>
</feature>
<dbReference type="InterPro" id="IPR036884">
    <property type="entry name" value="2Fe-2S-bd_dom_sf"/>
</dbReference>
<feature type="binding site" evidence="18">
    <location>
        <position position="122"/>
    </location>
    <ligand>
        <name>[2Fe-2S] cluster</name>
        <dbReference type="ChEBI" id="CHEBI:190135"/>
        <label>1</label>
    </ligand>
</feature>
<feature type="domain" description="2Fe-2S ferredoxin-type" evidence="19">
    <location>
        <begin position="53"/>
        <end position="140"/>
    </location>
</feature>
<sequence length="1460" mass="159918">MVMGVDDWKSLDSNSTIDRETSNRSSHQPLLLRCCSFSVLRALLVDPWRNPGRNLVFAINGERFELSDVDPSTTLLEFLRTETRFKGAKLGCGEGGCGACVVLLSTYDVSCGRVNQFSVSSCLTLLCSINLCSVMTIEGIGNSKDGFHSIQERFAGFHASQCGFCTPGMCMSLCSALVNADKTNRPEPPHGFSKITVAEAEKAIACNLCRCTGYRPIVDACKSFAADVDLEDLGLNSFWKKGDKHVNVNMLPFYDGTQNGLGTFPDFLKSEIESSIRSCSDPLSENGGNSSRAAADASNPIENVKLAQGRWYRPSSIDELRTIMFSERLNGMSNVKLVAGNTGSGYYKEEDIFDKYIDIRGIPELSVVKRNNRGIEIGAAATISWVIEVLREESEGLQLNERLMFNKIADHMNKVATQFIRNTASLGGNLIMAQRRQFPSDIATILLAAGSTVCIDVGSEKITLSLEEFLESSACDSSTLLLSVHIPFCTPFIHSLSGINGINDITNSKSTKECNLLFETYRASPRPLGNALAYLNSAFMAHISMDEVSGDHFVENVRLVFGAYGCEHAIRAKEVEKFLVGKTMTVSVLLEAIKLLKKTIVPKDDTPHSTYRSSLAVGFLFRFLQPIAQGLAGPLRNVPVVSCSTEEIVEDHNSIIRKSIGLNKEDCHQIYDDDDDDDSHLSSKQVLKFNADYCPVGEPIKKAGALVQASGEAVFVDDIPSPKGCLYGAFIYSTRPLAHVKGFEFKSTLASEKIISVVSSKDIPSGGKNTVVNPVLGVEPVLASNLTEYAGQPLGIVIAEKQRFANMAAKQAIVNYSTENLEPPILSIEDAVKKSSFFEIPPRFYPKQIGDFSKGMEEADHKILSAEVLLGSQYHFYMETQTALAIPDEENCMLVYSSTQIPEATQRTVAECLGIPHHNVRVITRRVGGGFGGKVSKSVHIAAACALAAYKLRCPIRMYLDRKTDMVMAAGRHPMKVNYSVGFKSSGKITALHVDVFINAGISEDISLLLPFSIMAGLKKYNWGSLSFDPMVCKTNISSKSAMRGPGETQGSFIAEVVIEHVASILSIHSDSIRKMNLHDFKSLTKFYEGAAGEPFEYTLPSIFNKFTLYSSYQDRAEMIQQFNSCNRWKKRGLSCVPIIYQVSVRPTPGKVGILNDGSIIVEVGGVEIGQGLWTKVKQTAAFALGQLWDDRIQDLLERVRVIQADTFSLIQGGYTAGSTTSESSCEAVRLACNILIDRLKFLKDSLQQKMGSISWDTLILQAKTQAVNLSASCYWVPDPSSNIYLNYGAAISEVEIDLLTGATTILQADLTYDCGKSLNPAIDLGQIEGSFVQGIGFFMSEEFITNSEGLVVTDGTWTYKIPTVDTIPKKFNVEFLESEYHEKRVLSSKASGEPPLLLAASVHCAAREAIKAAREEFNCTSASPDIFQMNVPATMPVIKELCGLDIVERYLENSLFAQN</sequence>
<evidence type="ECO:0000256" key="3">
    <source>
        <dbReference type="ARBA" id="ARBA00022505"/>
    </source>
</evidence>
<dbReference type="GO" id="GO:0071949">
    <property type="term" value="F:FAD binding"/>
    <property type="evidence" value="ECO:0007669"/>
    <property type="project" value="InterPro"/>
</dbReference>
<evidence type="ECO:0000256" key="11">
    <source>
        <dbReference type="ARBA" id="ARBA00023014"/>
    </source>
</evidence>
<evidence type="ECO:0000256" key="6">
    <source>
        <dbReference type="ARBA" id="ARBA00022723"/>
    </source>
</evidence>
<dbReference type="Pfam" id="PF00111">
    <property type="entry name" value="Fer2"/>
    <property type="match status" value="1"/>
</dbReference>
<dbReference type="GO" id="GO:0005506">
    <property type="term" value="F:iron ion binding"/>
    <property type="evidence" value="ECO:0007669"/>
    <property type="project" value="InterPro"/>
</dbReference>
<feature type="binding site" evidence="18">
    <location>
        <position position="211"/>
    </location>
    <ligand>
        <name>[2Fe-2S] cluster</name>
        <dbReference type="ChEBI" id="CHEBI:190135"/>
        <label>2</label>
    </ligand>
</feature>
<dbReference type="GO" id="GO:0009688">
    <property type="term" value="P:abscisic acid biosynthetic process"/>
    <property type="evidence" value="ECO:0007669"/>
    <property type="project" value="UniProtKB-KW"/>
</dbReference>
<evidence type="ECO:0000256" key="2">
    <source>
        <dbReference type="ARBA" id="ARBA00006849"/>
    </source>
</evidence>
<comment type="subunit">
    <text evidence="15">Aldehyde oxidases (AO) are homodimers and heterodimers of AO subunits.</text>
</comment>
<dbReference type="InterPro" id="IPR008274">
    <property type="entry name" value="AldOxase/xan_DH_MoCoBD1"/>
</dbReference>
<keyword evidence="12" id="KW-0520">NAD</keyword>
<feature type="binding site" evidence="17">
    <location>
        <position position="481"/>
    </location>
    <ligand>
        <name>FAD</name>
        <dbReference type="ChEBI" id="CHEBI:57692"/>
    </ligand>
</feature>
<dbReference type="FunFam" id="1.10.150.120:FF:000006">
    <property type="entry name" value="Aldehyde oxidase"/>
    <property type="match status" value="1"/>
</dbReference>
<dbReference type="SUPFAM" id="SSF56003">
    <property type="entry name" value="Molybdenum cofactor-binding domain"/>
    <property type="match status" value="1"/>
</dbReference>
<dbReference type="GO" id="GO:0051537">
    <property type="term" value="F:2 iron, 2 sulfur cluster binding"/>
    <property type="evidence" value="ECO:0007669"/>
    <property type="project" value="UniProtKB-KW"/>
</dbReference>
<dbReference type="SUPFAM" id="SSF55447">
    <property type="entry name" value="CO dehydrogenase flavoprotein C-terminal domain-like"/>
    <property type="match status" value="1"/>
</dbReference>
<keyword evidence="21" id="KW-1185">Reference proteome</keyword>
<keyword evidence="6 18" id="KW-0479">Metal-binding</keyword>
<accession>A0AB40CK15</accession>
<dbReference type="InterPro" id="IPR002888">
    <property type="entry name" value="2Fe-2S-bd"/>
</dbReference>
<dbReference type="SUPFAM" id="SSF56176">
    <property type="entry name" value="FAD-binding/transporter-associated domain-like"/>
    <property type="match status" value="1"/>
</dbReference>
<feature type="binding site" evidence="18">
    <location>
        <position position="1044"/>
    </location>
    <ligand>
        <name>Mo-molybdopterin</name>
        <dbReference type="ChEBI" id="CHEBI:71302"/>
    </ligand>
    <ligandPart>
        <name>Mo</name>
        <dbReference type="ChEBI" id="CHEBI:28685"/>
    </ligandPart>
</feature>
<dbReference type="InterPro" id="IPR046867">
    <property type="entry name" value="AldOxase/xan_DH_MoCoBD2"/>
</dbReference>
<keyword evidence="4" id="KW-0285">Flavoprotein</keyword>
<comment type="similarity">
    <text evidence="2">Belongs to the xanthine dehydrogenase family.</text>
</comment>
<evidence type="ECO:0000256" key="9">
    <source>
        <dbReference type="ARBA" id="ARBA00023002"/>
    </source>
</evidence>
<evidence type="ECO:0000256" key="10">
    <source>
        <dbReference type="ARBA" id="ARBA00023004"/>
    </source>
</evidence>
<dbReference type="InterPro" id="IPR036318">
    <property type="entry name" value="FAD-bd_PCMH-like_sf"/>
</dbReference>
<feature type="binding site" evidence="18">
    <location>
        <position position="1218"/>
    </location>
    <ligand>
        <name>Mo-molybdopterin</name>
        <dbReference type="ChEBI" id="CHEBI:71302"/>
    </ligand>
    <ligandPart>
        <name>Mo</name>
        <dbReference type="ChEBI" id="CHEBI:28685"/>
    </ligandPart>
</feature>
<evidence type="ECO:0000313" key="22">
    <source>
        <dbReference type="RefSeq" id="XP_039140415.1"/>
    </source>
</evidence>
<reference evidence="22" key="1">
    <citation type="submission" date="2025-08" db="UniProtKB">
        <authorList>
            <consortium name="RefSeq"/>
        </authorList>
    </citation>
    <scope>IDENTIFICATION</scope>
</reference>
<dbReference type="InterPro" id="IPR016208">
    <property type="entry name" value="Ald_Oxase/xanthine_DH-like"/>
</dbReference>
<dbReference type="RefSeq" id="XP_039140415.1">
    <property type="nucleotide sequence ID" value="XM_039284481.1"/>
</dbReference>
<dbReference type="PANTHER" id="PTHR11908">
    <property type="entry name" value="XANTHINE DEHYDROGENASE"/>
    <property type="match status" value="1"/>
</dbReference>
<keyword evidence="9" id="KW-0560">Oxidoreductase</keyword>
<dbReference type="InterPro" id="IPR005107">
    <property type="entry name" value="CO_DH_flav_C"/>
</dbReference>
<evidence type="ECO:0000256" key="17">
    <source>
        <dbReference type="PIRSR" id="PIRSR000127-2"/>
    </source>
</evidence>
<feature type="binding site" evidence="18">
    <location>
        <position position="100"/>
    </location>
    <ligand>
        <name>[2Fe-2S] cluster</name>
        <dbReference type="ChEBI" id="CHEBI:190135"/>
        <label>1</label>
    </ligand>
</feature>
<comment type="cofactor">
    <cofactor evidence="14">
        <name>[2Fe-2S] cluster</name>
        <dbReference type="ChEBI" id="CHEBI:190135"/>
    </cofactor>
</comment>
<evidence type="ECO:0000256" key="5">
    <source>
        <dbReference type="ARBA" id="ARBA00022714"/>
    </source>
</evidence>
<feature type="active site" description="Proton acceptor" evidence="16">
    <location>
        <position position="1394"/>
    </location>
</feature>
<dbReference type="Gene3D" id="3.30.390.50">
    <property type="entry name" value="CO dehydrogenase flavoprotein, C-terminal domain"/>
    <property type="match status" value="1"/>
</dbReference>
<keyword evidence="10 18" id="KW-0408">Iron</keyword>
<dbReference type="Pfam" id="PF01315">
    <property type="entry name" value="Ald_Xan_dh_C"/>
    <property type="match status" value="1"/>
</dbReference>
<dbReference type="GO" id="GO:0009851">
    <property type="term" value="P:auxin biosynthetic process"/>
    <property type="evidence" value="ECO:0007669"/>
    <property type="project" value="UniProtKB-KW"/>
</dbReference>
<feature type="binding site" evidence="18">
    <location>
        <position position="165"/>
    </location>
    <ligand>
        <name>[2Fe-2S] cluster</name>
        <dbReference type="ChEBI" id="CHEBI:190135"/>
        <label>2</label>
    </ligand>
</feature>
<protein>
    <submittedName>
        <fullName evidence="22">Indole-3-acetaldehyde oxidase-like</fullName>
    </submittedName>
</protein>
<dbReference type="InterPro" id="IPR006058">
    <property type="entry name" value="2Fe2S_fd_BS"/>
</dbReference>
<feature type="binding site" evidence="18">
    <location>
        <position position="92"/>
    </location>
    <ligand>
        <name>[2Fe-2S] cluster</name>
        <dbReference type="ChEBI" id="CHEBI:190135"/>
        <label>1</label>
    </ligand>
</feature>
<dbReference type="FunFam" id="3.30.390.50:FF:000003">
    <property type="entry name" value="Aldehyde oxidase1"/>
    <property type="match status" value="1"/>
</dbReference>
<evidence type="ECO:0000256" key="13">
    <source>
        <dbReference type="ARBA" id="ARBA00023070"/>
    </source>
</evidence>
<dbReference type="PROSITE" id="PS51085">
    <property type="entry name" value="2FE2S_FER_2"/>
    <property type="match status" value="1"/>
</dbReference>
<comment type="cofactor">
    <cofactor evidence="1 17">
        <name>FAD</name>
        <dbReference type="ChEBI" id="CHEBI:57692"/>
    </cofactor>
</comment>
<dbReference type="GeneID" id="120277624"/>
<dbReference type="Pfam" id="PF03450">
    <property type="entry name" value="CO_deh_flav_C"/>
    <property type="match status" value="1"/>
</dbReference>
<evidence type="ECO:0000256" key="15">
    <source>
        <dbReference type="ARBA" id="ARBA00066063"/>
    </source>
</evidence>
<dbReference type="InterPro" id="IPR001041">
    <property type="entry name" value="2Fe-2S_ferredoxin-type"/>
</dbReference>
<evidence type="ECO:0000313" key="21">
    <source>
        <dbReference type="Proteomes" id="UP001515500"/>
    </source>
</evidence>
<dbReference type="Pfam" id="PF02738">
    <property type="entry name" value="MoCoBD_1"/>
    <property type="match status" value="1"/>
</dbReference>
<feature type="binding site" evidence="17">
    <location>
        <position position="522"/>
    </location>
    <ligand>
        <name>FAD</name>
        <dbReference type="ChEBI" id="CHEBI:57692"/>
    </ligand>
</feature>
<keyword evidence="13" id="KW-0073">Auxin biosynthesis</keyword>
<keyword evidence="8" id="KW-0937">Abscisic acid biosynthesis</keyword>
<dbReference type="GO" id="GO:0004031">
    <property type="term" value="F:aldehyde oxidase activity"/>
    <property type="evidence" value="ECO:0007669"/>
    <property type="project" value="UniProtKB-ARBA"/>
</dbReference>
<keyword evidence="7 17" id="KW-0274">FAD</keyword>